<dbReference type="Pfam" id="PF00498">
    <property type="entry name" value="FHA"/>
    <property type="match status" value="1"/>
</dbReference>
<sequence>MGLSCTLSVVCREQASARFVVSALTHIDLEVVDDSPSDFCCTRSRSPPFPTVNPSLLLKQGACTCGWCHLCTSFGRVSSSQDADMDGLSNFTTPQDDDFVIESRSHDATASAAPAPSDAEGATGEQSAPSPTDNTQAPTTTMNHEEINAHASGIIHPFPQPADDHDHHVDAGHQDPADALRPSVTLAEPFPSMLPQDFSGDAAVPDNPFIPMQPAMDPISADEAVRRYNNLEAEMELAEIESLPPPEQRISAFAKLKFLDGEYYMTTYQVELGRDIVQAHEAMRRMMKYQKALKKSGQSSGDASHMQSKKRKRAKGTSNTARSIVSESGGIVKVPVEALPVEYQRRRKSDVSQSPSSSSHHHSYGNPLSQQNDAPDNGLQAVMMETFPPVPQHLEHLVPDPNDCPFVPIHPQQITAVSGHKGPKGISRKHARISYNFDLGQFELTVLGANGLFCQNIHYRPGDVVPLKHNDFILIGAVEIWFQLPNDPLTDEEPASEDESCSRPMSFEFQNGRGESEHMEDDSAEERQSLDPRYLWQARNGFDSDELEDDDDEDDDEEDDREATPDDEPKKQTVRLKMSLKQSKSPQRKKGKKVKHQKPPPKPAPKVQPKPKPRESIKELPKEKPKAQPKEPVKDKSKEKNNEPPKPPIKEEQPKQAVGEVKEKSKDQPKEGTVLTADDIARFGLPESMVGQTVQKRKGPGRPPKDGFMSKREKALLARQAKEAEKARKLGLDPSELPPLPLKTKTGRPRKDSRDEGEGDELNIKDGVEGQGENGGPSNVDQIGDKKPTKSAKPPRSPSPEMKESDYTEQELQRPAANYVILIHEAISSSKTGAMNLQQIYSAIERKYPYYKFRVTTNGWQSSVRHNLGQHEAFKKADKEGKGYNWVIDPTVSIEKERRKRASPPPQPQPQQQRFYHPPAQYPMMQHHGMQSSYYPPYPPYPHAPQPTPADSGARVGTPDNKDGSSAARPFVPRLPPSLATSNAPPNVPTTQSASPYASPWAGGNDASAKGAGNTPTTQAGHAYPPNPPYPPASSAPTGSYGVLVTTSAPYPYAYTTAGPYPPQYAGAPLPPSQFSGPPRPYSPYVTSGTSQSSPYAPYPPPPLQNKSQSHNSSQSRYPPHITPAMAEQLDAFRNTFIARSTEDKAFAERKVDNAIKHIVSPSDPPAALIAAEQELVNIIKKILGDDAERRAPRNETENKGQEQQQDPPAGRTLSELATSAATIAASSAAAAAADSKPAEVSPRSAVLTPKITSHAPKSDILAQPSSIPQSHPISAQAKAQRPSVEPLTPIPGSPMVAQSAHANGVTTPTPSAKRTYGEMAKASMNNTEHQAELELSVDGIRDAKKRAL</sequence>
<feature type="region of interest" description="Disordered" evidence="4">
    <location>
        <begin position="489"/>
        <end position="811"/>
    </location>
</feature>
<feature type="compositionally biased region" description="Basic and acidic residues" evidence="4">
    <location>
        <begin position="562"/>
        <end position="571"/>
    </location>
</feature>
<dbReference type="InterPro" id="IPR030456">
    <property type="entry name" value="TF_fork_head_CS_2"/>
</dbReference>
<feature type="compositionally biased region" description="Polar residues" evidence="4">
    <location>
        <begin position="316"/>
        <end position="326"/>
    </location>
</feature>
<dbReference type="GO" id="GO:0043565">
    <property type="term" value="F:sequence-specific DNA binding"/>
    <property type="evidence" value="ECO:0007669"/>
    <property type="project" value="InterPro"/>
</dbReference>
<dbReference type="Gene3D" id="2.60.200.20">
    <property type="match status" value="1"/>
</dbReference>
<feature type="region of interest" description="Disordered" evidence="4">
    <location>
        <begin position="154"/>
        <end position="177"/>
    </location>
</feature>
<evidence type="ECO:0000313" key="7">
    <source>
        <dbReference type="EMBL" id="OCL04670.1"/>
    </source>
</evidence>
<feature type="compositionally biased region" description="Low complexity" evidence="4">
    <location>
        <begin position="1105"/>
        <end position="1116"/>
    </location>
</feature>
<feature type="domain" description="Fork-head" evidence="6">
    <location>
        <begin position="814"/>
        <end position="902"/>
    </location>
</feature>
<feature type="domain" description="FHA" evidence="5">
    <location>
        <begin position="426"/>
        <end position="459"/>
    </location>
</feature>
<feature type="compositionally biased region" description="Polar residues" evidence="4">
    <location>
        <begin position="1085"/>
        <end position="1094"/>
    </location>
</feature>
<feature type="compositionally biased region" description="Basic and acidic residues" evidence="4">
    <location>
        <begin position="749"/>
        <end position="768"/>
    </location>
</feature>
<evidence type="ECO:0000256" key="2">
    <source>
        <dbReference type="ARBA" id="ARBA00023242"/>
    </source>
</evidence>
<keyword evidence="1 3" id="KW-0238">DNA-binding</keyword>
<evidence type="ECO:0000256" key="1">
    <source>
        <dbReference type="ARBA" id="ARBA00023125"/>
    </source>
</evidence>
<feature type="region of interest" description="Disordered" evidence="4">
    <location>
        <begin position="895"/>
        <end position="1037"/>
    </location>
</feature>
<feature type="compositionally biased region" description="Low complexity" evidence="4">
    <location>
        <begin position="108"/>
        <end position="123"/>
    </location>
</feature>
<feature type="compositionally biased region" description="Low complexity" evidence="4">
    <location>
        <begin position="1263"/>
        <end position="1277"/>
    </location>
</feature>
<feature type="region of interest" description="Disordered" evidence="4">
    <location>
        <begin position="1069"/>
        <end position="1120"/>
    </location>
</feature>
<dbReference type="InterPro" id="IPR036388">
    <property type="entry name" value="WH-like_DNA-bd_sf"/>
</dbReference>
<evidence type="ECO:0000259" key="6">
    <source>
        <dbReference type="PROSITE" id="PS50039"/>
    </source>
</evidence>
<dbReference type="PANTHER" id="PTHR21712">
    <property type="entry name" value="PRE-RRNA-PROCESSING PROTEIN FHL1"/>
    <property type="match status" value="1"/>
</dbReference>
<feature type="region of interest" description="Disordered" evidence="4">
    <location>
        <begin position="343"/>
        <end position="376"/>
    </location>
</feature>
<dbReference type="InterPro" id="IPR008984">
    <property type="entry name" value="SMAD_FHA_dom_sf"/>
</dbReference>
<dbReference type="EMBL" id="KV750463">
    <property type="protein sequence ID" value="OCL04670.1"/>
    <property type="molecule type" value="Genomic_DNA"/>
</dbReference>
<feature type="compositionally biased region" description="Basic residues" evidence="4">
    <location>
        <begin position="586"/>
        <end position="599"/>
    </location>
</feature>
<dbReference type="PROSITE" id="PS00658">
    <property type="entry name" value="FORK_HEAD_2"/>
    <property type="match status" value="1"/>
</dbReference>
<keyword evidence="2 3" id="KW-0539">Nucleus</keyword>
<feature type="compositionally biased region" description="Polar residues" evidence="4">
    <location>
        <begin position="1301"/>
        <end position="1313"/>
    </location>
</feature>
<dbReference type="InterPro" id="IPR036390">
    <property type="entry name" value="WH_DNA-bd_sf"/>
</dbReference>
<dbReference type="InterPro" id="IPR000253">
    <property type="entry name" value="FHA_dom"/>
</dbReference>
<accession>A0A8E2JPB4</accession>
<feature type="compositionally biased region" description="Pro residues" evidence="4">
    <location>
        <begin position="600"/>
        <end position="610"/>
    </location>
</feature>
<proteinExistence type="predicted"/>
<reference evidence="7 8" key="1">
    <citation type="journal article" date="2016" name="Nat. Commun.">
        <title>Ectomycorrhizal ecology is imprinted in the genome of the dominant symbiotic fungus Cenococcum geophilum.</title>
        <authorList>
            <consortium name="DOE Joint Genome Institute"/>
            <person name="Peter M."/>
            <person name="Kohler A."/>
            <person name="Ohm R.A."/>
            <person name="Kuo A."/>
            <person name="Krutzmann J."/>
            <person name="Morin E."/>
            <person name="Arend M."/>
            <person name="Barry K.W."/>
            <person name="Binder M."/>
            <person name="Choi C."/>
            <person name="Clum A."/>
            <person name="Copeland A."/>
            <person name="Grisel N."/>
            <person name="Haridas S."/>
            <person name="Kipfer T."/>
            <person name="LaButti K."/>
            <person name="Lindquist E."/>
            <person name="Lipzen A."/>
            <person name="Maire R."/>
            <person name="Meier B."/>
            <person name="Mihaltcheva S."/>
            <person name="Molinier V."/>
            <person name="Murat C."/>
            <person name="Poggeler S."/>
            <person name="Quandt C.A."/>
            <person name="Sperisen C."/>
            <person name="Tritt A."/>
            <person name="Tisserant E."/>
            <person name="Crous P.W."/>
            <person name="Henrissat B."/>
            <person name="Nehls U."/>
            <person name="Egli S."/>
            <person name="Spatafora J.W."/>
            <person name="Grigoriev I.V."/>
            <person name="Martin F.M."/>
        </authorList>
    </citation>
    <scope>NUCLEOTIDE SEQUENCE [LARGE SCALE GENOMIC DNA]</scope>
    <source>
        <strain evidence="7 8">CBS 207.34</strain>
    </source>
</reference>
<dbReference type="PRINTS" id="PR00053">
    <property type="entry name" value="FORKHEAD"/>
</dbReference>
<feature type="compositionally biased region" description="Basic and acidic residues" evidence="4">
    <location>
        <begin position="612"/>
        <end position="670"/>
    </location>
</feature>
<protein>
    <submittedName>
        <fullName evidence="7">Uncharacterized protein</fullName>
    </submittedName>
</protein>
<evidence type="ECO:0000259" key="5">
    <source>
        <dbReference type="PROSITE" id="PS50006"/>
    </source>
</evidence>
<dbReference type="OrthoDB" id="5402974at2759"/>
<evidence type="ECO:0000256" key="4">
    <source>
        <dbReference type="SAM" id="MobiDB-lite"/>
    </source>
</evidence>
<dbReference type="GO" id="GO:0005634">
    <property type="term" value="C:nucleus"/>
    <property type="evidence" value="ECO:0007669"/>
    <property type="project" value="UniProtKB-SubCell"/>
</dbReference>
<name>A0A8E2JPB4_9PEZI</name>
<dbReference type="SUPFAM" id="SSF46785">
    <property type="entry name" value="Winged helix' DNA-binding domain"/>
    <property type="match status" value="1"/>
</dbReference>
<dbReference type="SMART" id="SM00339">
    <property type="entry name" value="FH"/>
    <property type="match status" value="1"/>
</dbReference>
<dbReference type="PANTHER" id="PTHR21712:SF29">
    <property type="entry name" value="PRE-RRNA-PROCESSING PROTEIN FHL1"/>
    <property type="match status" value="1"/>
</dbReference>
<gene>
    <name evidence="7" type="ORF">AOQ84DRAFT_225714</name>
</gene>
<feature type="compositionally biased region" description="Polar residues" evidence="4">
    <location>
        <begin position="296"/>
        <end position="306"/>
    </location>
</feature>
<dbReference type="GO" id="GO:0003700">
    <property type="term" value="F:DNA-binding transcription factor activity"/>
    <property type="evidence" value="ECO:0007669"/>
    <property type="project" value="InterPro"/>
</dbReference>
<feature type="compositionally biased region" description="Basic and acidic residues" evidence="4">
    <location>
        <begin position="1188"/>
        <end position="1201"/>
    </location>
</feature>
<feature type="region of interest" description="Disordered" evidence="4">
    <location>
        <begin position="105"/>
        <end position="139"/>
    </location>
</feature>
<organism evidence="7 8">
    <name type="scientific">Glonium stellatum</name>
    <dbReference type="NCBI Taxonomy" id="574774"/>
    <lineage>
        <taxon>Eukaryota</taxon>
        <taxon>Fungi</taxon>
        <taxon>Dikarya</taxon>
        <taxon>Ascomycota</taxon>
        <taxon>Pezizomycotina</taxon>
        <taxon>Dothideomycetes</taxon>
        <taxon>Pleosporomycetidae</taxon>
        <taxon>Gloniales</taxon>
        <taxon>Gloniaceae</taxon>
        <taxon>Glonium</taxon>
    </lineage>
</organism>
<feature type="compositionally biased region" description="Acidic residues" evidence="4">
    <location>
        <begin position="489"/>
        <end position="499"/>
    </location>
</feature>
<evidence type="ECO:0000313" key="8">
    <source>
        <dbReference type="Proteomes" id="UP000250140"/>
    </source>
</evidence>
<dbReference type="PROSITE" id="PS50006">
    <property type="entry name" value="FHA_DOMAIN"/>
    <property type="match status" value="1"/>
</dbReference>
<dbReference type="Gene3D" id="1.10.10.10">
    <property type="entry name" value="Winged helix-like DNA-binding domain superfamily/Winged helix DNA-binding domain"/>
    <property type="match status" value="1"/>
</dbReference>
<feature type="compositionally biased region" description="Polar residues" evidence="4">
    <location>
        <begin position="979"/>
        <end position="996"/>
    </location>
</feature>
<dbReference type="PROSITE" id="PS50039">
    <property type="entry name" value="FORK_HEAD_3"/>
    <property type="match status" value="1"/>
</dbReference>
<dbReference type="CDD" id="cd00059">
    <property type="entry name" value="FH_FOX"/>
    <property type="match status" value="1"/>
</dbReference>
<feature type="region of interest" description="Disordered" evidence="4">
    <location>
        <begin position="1232"/>
        <end position="1314"/>
    </location>
</feature>
<feature type="region of interest" description="Disordered" evidence="4">
    <location>
        <begin position="289"/>
        <end position="326"/>
    </location>
</feature>
<feature type="DNA-binding region" description="Fork-head" evidence="3">
    <location>
        <begin position="814"/>
        <end position="902"/>
    </location>
</feature>
<feature type="compositionally biased region" description="Basic and acidic residues" evidence="4">
    <location>
        <begin position="162"/>
        <end position="177"/>
    </location>
</feature>
<feature type="compositionally biased region" description="Pro residues" evidence="4">
    <location>
        <begin position="1025"/>
        <end position="1034"/>
    </location>
</feature>
<evidence type="ECO:0000256" key="3">
    <source>
        <dbReference type="PROSITE-ProRule" id="PRU00089"/>
    </source>
</evidence>
<dbReference type="InterPro" id="IPR045178">
    <property type="entry name" value="Fhl1/FHA1"/>
</dbReference>
<dbReference type="Proteomes" id="UP000250140">
    <property type="component" value="Unassembled WGS sequence"/>
</dbReference>
<comment type="subcellular location">
    <subcellularLocation>
        <location evidence="3">Nucleus</location>
    </subcellularLocation>
</comment>
<dbReference type="Pfam" id="PF00250">
    <property type="entry name" value="Forkhead"/>
    <property type="match status" value="1"/>
</dbReference>
<feature type="compositionally biased region" description="Basic and acidic residues" evidence="4">
    <location>
        <begin position="703"/>
        <end position="731"/>
    </location>
</feature>
<keyword evidence="8" id="KW-1185">Reference proteome</keyword>
<dbReference type="InterPro" id="IPR001766">
    <property type="entry name" value="Fork_head_dom"/>
</dbReference>
<feature type="compositionally biased region" description="Polar residues" evidence="4">
    <location>
        <begin position="124"/>
        <end position="139"/>
    </location>
</feature>
<feature type="compositionally biased region" description="Acidic residues" evidence="4">
    <location>
        <begin position="543"/>
        <end position="561"/>
    </location>
</feature>
<feature type="compositionally biased region" description="Pro residues" evidence="4">
    <location>
        <begin position="936"/>
        <end position="948"/>
    </location>
</feature>
<dbReference type="GO" id="GO:0060962">
    <property type="term" value="P:regulation of ribosomal protein gene transcription by RNA polymerase II"/>
    <property type="evidence" value="ECO:0007669"/>
    <property type="project" value="InterPro"/>
</dbReference>
<dbReference type="SUPFAM" id="SSF49879">
    <property type="entry name" value="SMAD/FHA domain"/>
    <property type="match status" value="1"/>
</dbReference>
<feature type="region of interest" description="Disordered" evidence="4">
    <location>
        <begin position="1188"/>
        <end position="1212"/>
    </location>
</feature>